<evidence type="ECO:0000313" key="2">
    <source>
        <dbReference type="EMBL" id="KAK8374725.1"/>
    </source>
</evidence>
<reference evidence="2 3" key="1">
    <citation type="submission" date="2023-03" db="EMBL/GenBank/DDBJ databases">
        <title>High-quality genome of Scylla paramamosain provides insights in environmental adaptation.</title>
        <authorList>
            <person name="Zhang L."/>
        </authorList>
    </citation>
    <scope>NUCLEOTIDE SEQUENCE [LARGE SCALE GENOMIC DNA]</scope>
    <source>
        <strain evidence="2">LZ_2023a</strain>
        <tissue evidence="2">Muscle</tissue>
    </source>
</reference>
<dbReference type="Proteomes" id="UP001487740">
    <property type="component" value="Unassembled WGS sequence"/>
</dbReference>
<comment type="caution">
    <text evidence="2">The sequence shown here is derived from an EMBL/GenBank/DDBJ whole genome shotgun (WGS) entry which is preliminary data.</text>
</comment>
<accession>A0AAW0SH71</accession>
<gene>
    <name evidence="2" type="ORF">O3P69_011958</name>
</gene>
<feature type="region of interest" description="Disordered" evidence="1">
    <location>
        <begin position="73"/>
        <end position="138"/>
    </location>
</feature>
<name>A0AAW0SH71_SCYPA</name>
<dbReference type="EMBL" id="JARAKH010000237">
    <property type="protein sequence ID" value="KAK8374725.1"/>
    <property type="molecule type" value="Genomic_DNA"/>
</dbReference>
<keyword evidence="3" id="KW-1185">Reference proteome</keyword>
<feature type="compositionally biased region" description="Basic and acidic residues" evidence="1">
    <location>
        <begin position="117"/>
        <end position="133"/>
    </location>
</feature>
<proteinExistence type="predicted"/>
<evidence type="ECO:0000313" key="3">
    <source>
        <dbReference type="Proteomes" id="UP001487740"/>
    </source>
</evidence>
<dbReference type="AlphaFoldDB" id="A0AAW0SH71"/>
<evidence type="ECO:0000256" key="1">
    <source>
        <dbReference type="SAM" id="MobiDB-lite"/>
    </source>
</evidence>
<sequence>RGAVGLYMREVARGVSRGRLVACATVEICTDIKKTPSRKRGAVGLYMREVARGVSRGRLVACATMEICTDIKKTPSRKTTPSLPPAVPTQTPRPSSDAIPPATTLADALQTWQQQEVEGRSKSRMDGEGKHDGGAGGFGGVRAGVQNCSPSVQPSLSQDYVTVDLPLILKTAVHCHSQEVVTTLD</sequence>
<protein>
    <submittedName>
        <fullName evidence="2">Uncharacterized protein</fullName>
    </submittedName>
</protein>
<organism evidence="2 3">
    <name type="scientific">Scylla paramamosain</name>
    <name type="common">Mud crab</name>
    <dbReference type="NCBI Taxonomy" id="85552"/>
    <lineage>
        <taxon>Eukaryota</taxon>
        <taxon>Metazoa</taxon>
        <taxon>Ecdysozoa</taxon>
        <taxon>Arthropoda</taxon>
        <taxon>Crustacea</taxon>
        <taxon>Multicrustacea</taxon>
        <taxon>Malacostraca</taxon>
        <taxon>Eumalacostraca</taxon>
        <taxon>Eucarida</taxon>
        <taxon>Decapoda</taxon>
        <taxon>Pleocyemata</taxon>
        <taxon>Brachyura</taxon>
        <taxon>Eubrachyura</taxon>
        <taxon>Portunoidea</taxon>
        <taxon>Portunidae</taxon>
        <taxon>Portuninae</taxon>
        <taxon>Scylla</taxon>
    </lineage>
</organism>
<feature type="non-terminal residue" evidence="2">
    <location>
        <position position="1"/>
    </location>
</feature>